<dbReference type="Pfam" id="PF13089">
    <property type="entry name" value="PP_kinase_N"/>
    <property type="match status" value="1"/>
</dbReference>
<evidence type="ECO:0000313" key="13">
    <source>
        <dbReference type="EMBL" id="CBI01590.1"/>
    </source>
</evidence>
<feature type="domain" description="Polyphosphate kinase C-terminal" evidence="12">
    <location>
        <begin position="346"/>
        <end position="510"/>
    </location>
</feature>
<dbReference type="Pfam" id="PF13090">
    <property type="entry name" value="PP_kinase_C"/>
    <property type="match status" value="1"/>
</dbReference>
<dbReference type="EMBL" id="CABO01000019">
    <property type="protein sequence ID" value="CBI01590.1"/>
    <property type="molecule type" value="Genomic_DNA"/>
</dbReference>
<name>E6Q330_9ZZZZ</name>
<dbReference type="InterPro" id="IPR025198">
    <property type="entry name" value="PPK_N_dom"/>
</dbReference>
<feature type="domain" description="Polyphosphate kinase N-terminal" evidence="10">
    <location>
        <begin position="22"/>
        <end position="127"/>
    </location>
</feature>
<keyword evidence="5" id="KW-0547">Nucleotide-binding</keyword>
<protein>
    <recommendedName>
        <fullName evidence="1">ATP-polyphosphate phosphotransferase</fullName>
        <ecNumber evidence="1">2.7.4.1</ecNumber>
    </recommendedName>
</protein>
<dbReference type="HAMAP" id="MF_00347">
    <property type="entry name" value="Polyphosphate_kinase"/>
    <property type="match status" value="1"/>
</dbReference>
<dbReference type="PANTHER" id="PTHR30218:SF0">
    <property type="entry name" value="POLYPHOSPHATE KINASE"/>
    <property type="match status" value="1"/>
</dbReference>
<evidence type="ECO:0000256" key="5">
    <source>
        <dbReference type="ARBA" id="ARBA00022741"/>
    </source>
</evidence>
<dbReference type="CDD" id="cd09165">
    <property type="entry name" value="PLDc_PaPPK1_C1_like"/>
    <property type="match status" value="1"/>
</dbReference>
<keyword evidence="4" id="KW-0479">Metal-binding</keyword>
<dbReference type="NCBIfam" id="NF003921">
    <property type="entry name" value="PRK05443.2-2"/>
    <property type="match status" value="1"/>
</dbReference>
<dbReference type="GO" id="GO:0009358">
    <property type="term" value="C:polyphosphate kinase complex"/>
    <property type="evidence" value="ECO:0007669"/>
    <property type="project" value="InterPro"/>
</dbReference>
<reference evidence="13" key="1">
    <citation type="submission" date="2009-10" db="EMBL/GenBank/DDBJ databases">
        <title>Diversity of trophic interactions inside an arsenic-rich microbial ecosystem.</title>
        <authorList>
            <person name="Bertin P.N."/>
            <person name="Heinrich-Salmeron A."/>
            <person name="Pelletier E."/>
            <person name="Goulhen-Chollet F."/>
            <person name="Arsene-Ploetze F."/>
            <person name="Gallien S."/>
            <person name="Calteau A."/>
            <person name="Vallenet D."/>
            <person name="Casiot C."/>
            <person name="Chane-Woon-Ming B."/>
            <person name="Giloteaux L."/>
            <person name="Barakat M."/>
            <person name="Bonnefoy V."/>
            <person name="Bruneel O."/>
            <person name="Chandler M."/>
            <person name="Cleiss J."/>
            <person name="Duran R."/>
            <person name="Elbaz-Poulichet F."/>
            <person name="Fonknechten N."/>
            <person name="Lauga B."/>
            <person name="Mornico D."/>
            <person name="Ortet P."/>
            <person name="Schaeffer C."/>
            <person name="Siguier P."/>
            <person name="Alexander Thil Smith A."/>
            <person name="Van Dorsselaer A."/>
            <person name="Weissenbach J."/>
            <person name="Medigue C."/>
            <person name="Le Paslier D."/>
        </authorList>
    </citation>
    <scope>NUCLEOTIDE SEQUENCE</scope>
</reference>
<dbReference type="FunFam" id="3.30.870.10:FF:000001">
    <property type="entry name" value="Polyphosphate kinase"/>
    <property type="match status" value="1"/>
</dbReference>
<dbReference type="InterPro" id="IPR003414">
    <property type="entry name" value="PP_kinase"/>
</dbReference>
<keyword evidence="2" id="KW-0597">Phosphoprotein</keyword>
<dbReference type="CDD" id="cd09168">
    <property type="entry name" value="PLDc_PaPPK1_C2_like"/>
    <property type="match status" value="1"/>
</dbReference>
<dbReference type="PIRSF" id="PIRSF015589">
    <property type="entry name" value="PP_kinase"/>
    <property type="match status" value="1"/>
</dbReference>
<keyword evidence="6 13" id="KW-0418">Kinase</keyword>
<dbReference type="InterPro" id="IPR036832">
    <property type="entry name" value="PPK_N_dom_sf"/>
</dbReference>
<dbReference type="GO" id="GO:0046872">
    <property type="term" value="F:metal ion binding"/>
    <property type="evidence" value="ECO:0007669"/>
    <property type="project" value="UniProtKB-KW"/>
</dbReference>
<dbReference type="InterPro" id="IPR041108">
    <property type="entry name" value="PP_kinase_C_1"/>
</dbReference>
<evidence type="ECO:0000259" key="11">
    <source>
        <dbReference type="Pfam" id="PF13090"/>
    </source>
</evidence>
<sequence>MLQRFEAAVPPQNAERGDAELFFSRELSWLAFNERVLEEALDQKNPLLERLKFVSIFGTNLDEFFMIRVAAIKQQIAAGVTTRSDDGRLPAEHLAAISENIRETLPRQMKVLRDDLLPAIVEKGVRIFDVTDLDEERSRTVEHVFDERIFPVLTPLAVDSGHPFPYISNLSLSLAVELEEVTPEGIDVHFARVKIPPTLPRFIEISESAPGGRSFVLIEDAIAHHLDALFPGMTVRASYLFRVTRDADLDLQEDEADDLLQAIESELQKRRFGEPVRLEVERGIPENLRAFLLDALDLSESDCYDIDGFMGLSDLMSLYRLAGHDELRDRPFTPAIPARLRGVSDLFAAIREGDILLHHPYDSFDPVVQFVQTAANDERVLAIKATLYRTSGSDSPIVRALLEAAENEKQVAVVIELKARFDEENNIEWARRLERAGVHVVYGFPGLKVHAKALLVVREDDDGIRRYMHFGTGNYNEKSARLYTDFSLFTARARLGADLAQMFNALTGFAKVTDYDELLVAPVTLRREILAAIDRETEHAEAGRPCGIRAKLNALTDKEVVRALYRASQAGVPIDLLVRGMCTLRPGVPGLSESIRVRSIVGRFLEHSRLFAFADGGARKLFIGSADWMGRNLDRRVELAVPIEDREMALELDRLLASVLFADTQQSRELLPDGSYRRLAARPGAGIDAQSELLRRRERLLS</sequence>
<dbReference type="Pfam" id="PF02503">
    <property type="entry name" value="PP_kinase"/>
    <property type="match status" value="1"/>
</dbReference>
<evidence type="ECO:0000256" key="1">
    <source>
        <dbReference type="ARBA" id="ARBA00012960"/>
    </source>
</evidence>
<dbReference type="AlphaFoldDB" id="E6Q330"/>
<evidence type="ECO:0000256" key="6">
    <source>
        <dbReference type="ARBA" id="ARBA00022777"/>
    </source>
</evidence>
<evidence type="ECO:0000256" key="4">
    <source>
        <dbReference type="ARBA" id="ARBA00022723"/>
    </source>
</evidence>
<feature type="domain" description="Polyphosphate kinase C-terminal" evidence="11">
    <location>
        <begin position="518"/>
        <end position="690"/>
    </location>
</feature>
<evidence type="ECO:0000259" key="12">
    <source>
        <dbReference type="Pfam" id="PF17941"/>
    </source>
</evidence>
<evidence type="ECO:0000259" key="10">
    <source>
        <dbReference type="Pfam" id="PF13089"/>
    </source>
</evidence>
<evidence type="ECO:0000256" key="2">
    <source>
        <dbReference type="ARBA" id="ARBA00022553"/>
    </source>
</evidence>
<dbReference type="Pfam" id="PF17941">
    <property type="entry name" value="PP_kinase_C_1"/>
    <property type="match status" value="1"/>
</dbReference>
<organism evidence="13">
    <name type="scientific">mine drainage metagenome</name>
    <dbReference type="NCBI Taxonomy" id="410659"/>
    <lineage>
        <taxon>unclassified sequences</taxon>
        <taxon>metagenomes</taxon>
        <taxon>ecological metagenomes</taxon>
    </lineage>
</organism>
<gene>
    <name evidence="13" type="primary">ppk</name>
    <name evidence="13" type="ORF">CARN4_1911</name>
</gene>
<keyword evidence="7" id="KW-0067">ATP-binding</keyword>
<dbReference type="SUPFAM" id="SSF143724">
    <property type="entry name" value="PHP14-like"/>
    <property type="match status" value="1"/>
</dbReference>
<dbReference type="PANTHER" id="PTHR30218">
    <property type="entry name" value="POLYPHOSPHATE KINASE"/>
    <property type="match status" value="1"/>
</dbReference>
<evidence type="ECO:0000256" key="7">
    <source>
        <dbReference type="ARBA" id="ARBA00022840"/>
    </source>
</evidence>
<evidence type="ECO:0000259" key="9">
    <source>
        <dbReference type="Pfam" id="PF02503"/>
    </source>
</evidence>
<dbReference type="GO" id="GO:0008976">
    <property type="term" value="F:polyphosphate kinase activity"/>
    <property type="evidence" value="ECO:0007669"/>
    <property type="project" value="UniProtKB-EC"/>
</dbReference>
<keyword evidence="8" id="KW-0460">Magnesium</keyword>
<dbReference type="Gene3D" id="3.30.870.10">
    <property type="entry name" value="Endonuclease Chain A"/>
    <property type="match status" value="2"/>
</dbReference>
<dbReference type="GO" id="GO:0006799">
    <property type="term" value="P:polyphosphate biosynthetic process"/>
    <property type="evidence" value="ECO:0007669"/>
    <property type="project" value="InterPro"/>
</dbReference>
<dbReference type="NCBIfam" id="NF003918">
    <property type="entry name" value="PRK05443.1-2"/>
    <property type="match status" value="1"/>
</dbReference>
<accession>E6Q330</accession>
<dbReference type="InterPro" id="IPR024953">
    <property type="entry name" value="PP_kinase_middle"/>
</dbReference>
<evidence type="ECO:0000256" key="8">
    <source>
        <dbReference type="ARBA" id="ARBA00022842"/>
    </source>
</evidence>
<feature type="domain" description="Polyphosphate kinase middle" evidence="9">
    <location>
        <begin position="139"/>
        <end position="318"/>
    </location>
</feature>
<dbReference type="InterPro" id="IPR025200">
    <property type="entry name" value="PPK_C_dom2"/>
</dbReference>
<comment type="caution">
    <text evidence="13">The sequence shown here is derived from an EMBL/GenBank/DDBJ whole genome shotgun (WGS) entry which is preliminary data.</text>
</comment>
<dbReference type="NCBIfam" id="NF003917">
    <property type="entry name" value="PRK05443.1-1"/>
    <property type="match status" value="1"/>
</dbReference>
<keyword evidence="3 13" id="KW-0808">Transferase</keyword>
<dbReference type="EC" id="2.7.4.1" evidence="1"/>
<dbReference type="InterPro" id="IPR036830">
    <property type="entry name" value="PP_kinase_middle_dom_sf"/>
</dbReference>
<dbReference type="SUPFAM" id="SSF140356">
    <property type="entry name" value="PPK N-terminal domain-like"/>
    <property type="match status" value="1"/>
</dbReference>
<dbReference type="NCBIfam" id="TIGR03705">
    <property type="entry name" value="poly_P_kin"/>
    <property type="match status" value="1"/>
</dbReference>
<dbReference type="Gene3D" id="1.20.58.310">
    <property type="entry name" value="Polyphosphate kinase N-terminal domain"/>
    <property type="match status" value="1"/>
</dbReference>
<proteinExistence type="inferred from homology"/>
<evidence type="ECO:0000256" key="3">
    <source>
        <dbReference type="ARBA" id="ARBA00022679"/>
    </source>
</evidence>
<dbReference type="SUPFAM" id="SSF56024">
    <property type="entry name" value="Phospholipase D/nuclease"/>
    <property type="match status" value="2"/>
</dbReference>
<dbReference type="Gene3D" id="3.30.1840.10">
    <property type="entry name" value="Polyphosphate kinase middle domain"/>
    <property type="match status" value="1"/>
</dbReference>
<dbReference type="GO" id="GO:0005524">
    <property type="term" value="F:ATP binding"/>
    <property type="evidence" value="ECO:0007669"/>
    <property type="project" value="UniProtKB-KW"/>
</dbReference>